<dbReference type="RefSeq" id="WP_082013422.1">
    <property type="nucleotide sequence ID" value="NZ_JRVC01000017.1"/>
</dbReference>
<dbReference type="Proteomes" id="UP000031338">
    <property type="component" value="Unassembled WGS sequence"/>
</dbReference>
<keyword evidence="3" id="KW-1185">Reference proteome</keyword>
<organism evidence="2 3">
    <name type="scientific">Novosphingobium subterraneum</name>
    <dbReference type="NCBI Taxonomy" id="48936"/>
    <lineage>
        <taxon>Bacteria</taxon>
        <taxon>Pseudomonadati</taxon>
        <taxon>Pseudomonadota</taxon>
        <taxon>Alphaproteobacteria</taxon>
        <taxon>Sphingomonadales</taxon>
        <taxon>Sphingomonadaceae</taxon>
        <taxon>Novosphingobium</taxon>
    </lineage>
</organism>
<dbReference type="EMBL" id="JRVC01000017">
    <property type="protein sequence ID" value="KHS44291.1"/>
    <property type="molecule type" value="Genomic_DNA"/>
</dbReference>
<evidence type="ECO:0000256" key="1">
    <source>
        <dbReference type="SAM" id="MobiDB-lite"/>
    </source>
</evidence>
<reference evidence="2 3" key="1">
    <citation type="submission" date="2014-10" db="EMBL/GenBank/DDBJ databases">
        <title>Draft genome sequence of Novosphingobium subterraneum DSM 12447.</title>
        <authorList>
            <person name="Gan H.M."/>
            <person name="Gan H.Y."/>
            <person name="Savka M.A."/>
        </authorList>
    </citation>
    <scope>NUCLEOTIDE SEQUENCE [LARGE SCALE GENOMIC DNA]</scope>
    <source>
        <strain evidence="2 3">DSM 12447</strain>
    </source>
</reference>
<comment type="caution">
    <text evidence="2">The sequence shown here is derived from an EMBL/GenBank/DDBJ whole genome shotgun (WGS) entry which is preliminary data.</text>
</comment>
<feature type="region of interest" description="Disordered" evidence="1">
    <location>
        <begin position="1"/>
        <end position="60"/>
    </location>
</feature>
<evidence type="ECO:0000313" key="2">
    <source>
        <dbReference type="EMBL" id="KHS44291.1"/>
    </source>
</evidence>
<accession>A0A0B8ZDH6</accession>
<dbReference type="AlphaFoldDB" id="A0A0B8ZDH6"/>
<dbReference type="PATRIC" id="fig|48936.3.peg.3177"/>
<name>A0A0B8ZDH6_9SPHN</name>
<evidence type="ECO:0000313" key="3">
    <source>
        <dbReference type="Proteomes" id="UP000031338"/>
    </source>
</evidence>
<proteinExistence type="predicted"/>
<feature type="compositionally biased region" description="Pro residues" evidence="1">
    <location>
        <begin position="16"/>
        <end position="34"/>
    </location>
</feature>
<gene>
    <name evidence="2" type="ORF">NJ75_03160</name>
</gene>
<protein>
    <submittedName>
        <fullName evidence="2">Uncharacterized protein</fullName>
    </submittedName>
</protein>
<sequence length="60" mass="6310">MATTPDSPQPDRIEPQSPPESPPVIEPDGVPPVIQPDETPVVEPDQVQPGAPQEVPAPPD</sequence>